<dbReference type="InterPro" id="IPR051531">
    <property type="entry name" value="N-acetyltransferase"/>
</dbReference>
<organism evidence="2 3">
    <name type="scientific">Sorangium cellulosum</name>
    <name type="common">Polyangium cellulosum</name>
    <dbReference type="NCBI Taxonomy" id="56"/>
    <lineage>
        <taxon>Bacteria</taxon>
        <taxon>Pseudomonadati</taxon>
        <taxon>Myxococcota</taxon>
        <taxon>Polyangia</taxon>
        <taxon>Polyangiales</taxon>
        <taxon>Polyangiaceae</taxon>
        <taxon>Sorangium</taxon>
    </lineage>
</organism>
<keyword evidence="2" id="KW-0808">Transferase</keyword>
<proteinExistence type="predicted"/>
<evidence type="ECO:0000313" key="3">
    <source>
        <dbReference type="Proteomes" id="UP000295781"/>
    </source>
</evidence>
<dbReference type="EMBL" id="CP012670">
    <property type="protein sequence ID" value="AUX27686.1"/>
    <property type="molecule type" value="Genomic_DNA"/>
</dbReference>
<gene>
    <name evidence="2" type="ORF">SOCEGT47_082840</name>
</gene>
<dbReference type="Proteomes" id="UP000295781">
    <property type="component" value="Chromosome"/>
</dbReference>
<dbReference type="GO" id="GO:0008999">
    <property type="term" value="F:protein-N-terminal-alanine acetyltransferase activity"/>
    <property type="evidence" value="ECO:0007669"/>
    <property type="project" value="TreeGrafter"/>
</dbReference>
<reference evidence="2 3" key="1">
    <citation type="submission" date="2015-09" db="EMBL/GenBank/DDBJ databases">
        <title>Sorangium comparison.</title>
        <authorList>
            <person name="Zaburannyi N."/>
            <person name="Bunk B."/>
            <person name="Overmann J."/>
            <person name="Mueller R."/>
        </authorList>
    </citation>
    <scope>NUCLEOTIDE SEQUENCE [LARGE SCALE GENOMIC DNA]</scope>
    <source>
        <strain evidence="2 3">So ceGT47</strain>
    </source>
</reference>
<accession>A0A4P2QE51</accession>
<dbReference type="PANTHER" id="PTHR43792:SF9">
    <property type="entry name" value="RIBOSOMAL-PROTEIN-ALANINE ACETYLTRANSFERASE"/>
    <property type="match status" value="1"/>
</dbReference>
<dbReference type="PROSITE" id="PS51186">
    <property type="entry name" value="GNAT"/>
    <property type="match status" value="1"/>
</dbReference>
<dbReference type="AlphaFoldDB" id="A0A4P2QE51"/>
<dbReference type="InterPro" id="IPR000182">
    <property type="entry name" value="GNAT_dom"/>
</dbReference>
<dbReference type="Gene3D" id="3.40.630.30">
    <property type="match status" value="1"/>
</dbReference>
<evidence type="ECO:0000313" key="2">
    <source>
        <dbReference type="EMBL" id="AUX27686.1"/>
    </source>
</evidence>
<dbReference type="OrthoDB" id="9804153at2"/>
<dbReference type="Pfam" id="PF13302">
    <property type="entry name" value="Acetyltransf_3"/>
    <property type="match status" value="1"/>
</dbReference>
<sequence length="195" mass="22378">MSSPLDLPFAVHPRLETERLILREITESDAEALFVVCSDAEWLRLWGSPVHKTVADTKHMIGMLKRAHQEGSQLRWGICVRGAEHHLIGAIGFFRFLSYHYRAEITYEQARSASGKGYMTEALRAVVRFGFEQLDLHTIEAGIDPGHGPSLRVAERVGFQREGYLRENYFFQGKFYDTILCTMFSPRPAERPYNK</sequence>
<dbReference type="InterPro" id="IPR016181">
    <property type="entry name" value="Acyl_CoA_acyltransferase"/>
</dbReference>
<dbReference type="PANTHER" id="PTHR43792">
    <property type="entry name" value="GNAT FAMILY, PUTATIVE (AFU_ORTHOLOGUE AFUA_3G00765)-RELATED-RELATED"/>
    <property type="match status" value="1"/>
</dbReference>
<protein>
    <submittedName>
        <fullName evidence="2">N-acetyltransferase GCN5</fullName>
    </submittedName>
</protein>
<dbReference type="SUPFAM" id="SSF55729">
    <property type="entry name" value="Acyl-CoA N-acyltransferases (Nat)"/>
    <property type="match status" value="1"/>
</dbReference>
<dbReference type="GO" id="GO:0005737">
    <property type="term" value="C:cytoplasm"/>
    <property type="evidence" value="ECO:0007669"/>
    <property type="project" value="TreeGrafter"/>
</dbReference>
<name>A0A4P2QE51_SORCE</name>
<evidence type="ECO:0000259" key="1">
    <source>
        <dbReference type="PROSITE" id="PS51186"/>
    </source>
</evidence>
<feature type="domain" description="N-acetyltransferase" evidence="1">
    <location>
        <begin position="20"/>
        <end position="182"/>
    </location>
</feature>